<feature type="modified residue" description="4-aspartylphosphate" evidence="5">
    <location>
        <position position="60"/>
    </location>
</feature>
<dbReference type="InterPro" id="IPR058245">
    <property type="entry name" value="NreC/VraR/RcsB-like_REC"/>
</dbReference>
<dbReference type="InterPro" id="IPR011006">
    <property type="entry name" value="CheY-like_superfamily"/>
</dbReference>
<dbReference type="Pfam" id="PF00072">
    <property type="entry name" value="Response_reg"/>
    <property type="match status" value="1"/>
</dbReference>
<evidence type="ECO:0000313" key="8">
    <source>
        <dbReference type="EMBL" id="SUE14789.1"/>
    </source>
</evidence>
<gene>
    <name evidence="8" type="primary">vraR_2</name>
    <name evidence="8" type="ORF">NCTC13296_01641</name>
</gene>
<accession>A0A379LXN0</accession>
<dbReference type="PANTHER" id="PTHR43214">
    <property type="entry name" value="TWO-COMPONENT RESPONSE REGULATOR"/>
    <property type="match status" value="1"/>
</dbReference>
<dbReference type="GO" id="GO:0006355">
    <property type="term" value="P:regulation of DNA-templated transcription"/>
    <property type="evidence" value="ECO:0007669"/>
    <property type="project" value="InterPro"/>
</dbReference>
<dbReference type="InterPro" id="IPR000792">
    <property type="entry name" value="Tscrpt_reg_LuxR_C"/>
</dbReference>
<dbReference type="InterPro" id="IPR001789">
    <property type="entry name" value="Sig_transdc_resp-reg_receiver"/>
</dbReference>
<keyword evidence="4" id="KW-0804">Transcription</keyword>
<evidence type="ECO:0000313" key="9">
    <source>
        <dbReference type="Proteomes" id="UP000254569"/>
    </source>
</evidence>
<dbReference type="EMBL" id="UGVI01000001">
    <property type="protein sequence ID" value="SUE14789.1"/>
    <property type="molecule type" value="Genomic_DNA"/>
</dbReference>
<dbReference type="PROSITE" id="PS00622">
    <property type="entry name" value="HTH_LUXR_1"/>
    <property type="match status" value="1"/>
</dbReference>
<dbReference type="AlphaFoldDB" id="A0A379LXN0"/>
<evidence type="ECO:0000259" key="6">
    <source>
        <dbReference type="PROSITE" id="PS50043"/>
    </source>
</evidence>
<dbReference type="GO" id="GO:0000160">
    <property type="term" value="P:phosphorelay signal transduction system"/>
    <property type="evidence" value="ECO:0007669"/>
    <property type="project" value="InterPro"/>
</dbReference>
<dbReference type="SUPFAM" id="SSF52172">
    <property type="entry name" value="CheY-like"/>
    <property type="match status" value="1"/>
</dbReference>
<evidence type="ECO:0000256" key="1">
    <source>
        <dbReference type="ARBA" id="ARBA00022553"/>
    </source>
</evidence>
<keyword evidence="9" id="KW-1185">Reference proteome</keyword>
<keyword evidence="2" id="KW-0805">Transcription regulation</keyword>
<dbReference type="SMART" id="SM00448">
    <property type="entry name" value="REC"/>
    <property type="match status" value="1"/>
</dbReference>
<dbReference type="InterPro" id="IPR016032">
    <property type="entry name" value="Sig_transdc_resp-reg_C-effctor"/>
</dbReference>
<dbReference type="CDD" id="cd17535">
    <property type="entry name" value="REC_NarL-like"/>
    <property type="match status" value="1"/>
</dbReference>
<dbReference type="InterPro" id="IPR039420">
    <property type="entry name" value="WalR-like"/>
</dbReference>
<name>A0A379LXN0_9NOCA</name>
<dbReference type="PRINTS" id="PR00038">
    <property type="entry name" value="HTHLUXR"/>
</dbReference>
<dbReference type="SMART" id="SM00421">
    <property type="entry name" value="HTH_LUXR"/>
    <property type="match status" value="1"/>
</dbReference>
<dbReference type="PROSITE" id="PS50043">
    <property type="entry name" value="HTH_LUXR_2"/>
    <property type="match status" value="1"/>
</dbReference>
<dbReference type="GO" id="GO:0003677">
    <property type="term" value="F:DNA binding"/>
    <property type="evidence" value="ECO:0007669"/>
    <property type="project" value="UniProtKB-KW"/>
</dbReference>
<evidence type="ECO:0000259" key="7">
    <source>
        <dbReference type="PROSITE" id="PS50110"/>
    </source>
</evidence>
<feature type="domain" description="Response regulatory" evidence="7">
    <location>
        <begin position="9"/>
        <end position="125"/>
    </location>
</feature>
<reference evidence="8 9" key="1">
    <citation type="submission" date="2018-06" db="EMBL/GenBank/DDBJ databases">
        <authorList>
            <consortium name="Pathogen Informatics"/>
            <person name="Doyle S."/>
        </authorList>
    </citation>
    <scope>NUCLEOTIDE SEQUENCE [LARGE SCALE GENOMIC DNA]</scope>
    <source>
        <strain evidence="8 9">NCTC13296</strain>
    </source>
</reference>
<proteinExistence type="predicted"/>
<evidence type="ECO:0000256" key="3">
    <source>
        <dbReference type="ARBA" id="ARBA00023125"/>
    </source>
</evidence>
<protein>
    <submittedName>
        <fullName evidence="8">LuxR family transcriptional regulator</fullName>
    </submittedName>
</protein>
<dbReference type="SUPFAM" id="SSF46894">
    <property type="entry name" value="C-terminal effector domain of the bipartite response regulators"/>
    <property type="match status" value="1"/>
</dbReference>
<evidence type="ECO:0000256" key="2">
    <source>
        <dbReference type="ARBA" id="ARBA00023015"/>
    </source>
</evidence>
<dbReference type="Pfam" id="PF00196">
    <property type="entry name" value="GerE"/>
    <property type="match status" value="1"/>
</dbReference>
<sequence length="233" mass="24978">MTESADPIRVALVDDQQLVRAGFRMVLESQPDIEVVAEASDGEAAITELARVRADVVLMDVQMPRVDGISATRELLRSVDAPKVVVLTTFDNDDYVVQAIAAGASGFLLKDAPPEDLLSAVRTVYRGDAVMAPRATRSLLQHVSPLLDGRGASSGRMEVPEDLTPRELEVLVAMAHGLTNGEIAERFVLSPATVKTHVGRVLAKTGSRDRVQAVLFAFRAGLVRPDELLGAGE</sequence>
<keyword evidence="3" id="KW-0238">DNA-binding</keyword>
<evidence type="ECO:0000256" key="4">
    <source>
        <dbReference type="ARBA" id="ARBA00023163"/>
    </source>
</evidence>
<dbReference type="Gene3D" id="3.40.50.2300">
    <property type="match status" value="1"/>
</dbReference>
<dbReference type="CDD" id="cd06170">
    <property type="entry name" value="LuxR_C_like"/>
    <property type="match status" value="1"/>
</dbReference>
<keyword evidence="1 5" id="KW-0597">Phosphoprotein</keyword>
<dbReference type="PANTHER" id="PTHR43214:SF24">
    <property type="entry name" value="TRANSCRIPTIONAL REGULATORY PROTEIN NARL-RELATED"/>
    <property type="match status" value="1"/>
</dbReference>
<evidence type="ECO:0000256" key="5">
    <source>
        <dbReference type="PROSITE-ProRule" id="PRU00169"/>
    </source>
</evidence>
<feature type="domain" description="HTH luxR-type" evidence="6">
    <location>
        <begin position="156"/>
        <end position="221"/>
    </location>
</feature>
<dbReference type="Proteomes" id="UP000254569">
    <property type="component" value="Unassembled WGS sequence"/>
</dbReference>
<dbReference type="PROSITE" id="PS50110">
    <property type="entry name" value="RESPONSE_REGULATORY"/>
    <property type="match status" value="1"/>
</dbReference>
<organism evidence="8 9">
    <name type="scientific">Rhodococcus gordoniae</name>
    <dbReference type="NCBI Taxonomy" id="223392"/>
    <lineage>
        <taxon>Bacteria</taxon>
        <taxon>Bacillati</taxon>
        <taxon>Actinomycetota</taxon>
        <taxon>Actinomycetes</taxon>
        <taxon>Mycobacteriales</taxon>
        <taxon>Nocardiaceae</taxon>
        <taxon>Rhodococcus</taxon>
    </lineage>
</organism>